<dbReference type="CDD" id="cd06558">
    <property type="entry name" value="crotonase-like"/>
    <property type="match status" value="1"/>
</dbReference>
<name>J4KRU7_9GAMM</name>
<comment type="similarity">
    <text evidence="1">Belongs to the enoyl-CoA hydratase/isomerase family.</text>
</comment>
<accession>J4KRU7</accession>
<dbReference type="Gene3D" id="3.90.226.10">
    <property type="entry name" value="2-enoyl-CoA Hydratase, Chain A, domain 1"/>
    <property type="match status" value="1"/>
</dbReference>
<sequence length="291" mass="32460">MIKEYKTITLQEIDSIAVLKLNRPEKLNAFNMQMLEDIMDAFDEVDRNDNLKAIILSGAGRAFCAGADLSAGDKTFDKNFDTRGEFEEDFRRDAGGILVLRIYNSLKPVIAACNGDAVGVGATMQLPADIRIAKKSARYGFVFARRGIVPDGCASWFLPKLVGISKSLELCYSGDLISAEEGSKIGLINYLIDDEENIIDVAIELAKKMTENSSQVSVAMTRHMLWSYSSEIDPEEAHIMESKLIDSRGVSDDAKEGVMSFLEKRKPKFSNKVSEDLPNFFPWRKSKFKDN</sequence>
<evidence type="ECO:0000256" key="1">
    <source>
        <dbReference type="ARBA" id="ARBA00005254"/>
    </source>
</evidence>
<dbReference type="SUPFAM" id="SSF52096">
    <property type="entry name" value="ClpP/crotonase"/>
    <property type="match status" value="1"/>
</dbReference>
<dbReference type="GO" id="GO:0003824">
    <property type="term" value="F:catalytic activity"/>
    <property type="evidence" value="ECO:0007669"/>
    <property type="project" value="UniProtKB-ARBA"/>
</dbReference>
<protein>
    <submittedName>
        <fullName evidence="2">Putative enoyl-CoA hydratase PaaG</fullName>
    </submittedName>
</protein>
<dbReference type="Proteomes" id="UP000010305">
    <property type="component" value="Unassembled WGS sequence"/>
</dbReference>
<dbReference type="InterPro" id="IPR014748">
    <property type="entry name" value="Enoyl-CoA_hydra_C"/>
</dbReference>
<dbReference type="HOGENOM" id="CLU_009834_7_2_6"/>
<dbReference type="InterPro" id="IPR051053">
    <property type="entry name" value="ECH/Chromodomain_protein"/>
</dbReference>
<dbReference type="InterPro" id="IPR029045">
    <property type="entry name" value="ClpP/crotonase-like_dom_sf"/>
</dbReference>
<organism evidence="2 3">
    <name type="scientific">SAR86 cluster bacterium SAR86A</name>
    <dbReference type="NCBI Taxonomy" id="1123866"/>
    <lineage>
        <taxon>Bacteria</taxon>
        <taxon>Pseudomonadati</taxon>
        <taxon>Pseudomonadota</taxon>
        <taxon>Gammaproteobacteria</taxon>
        <taxon>SAR86 cluster</taxon>
    </lineage>
</organism>
<evidence type="ECO:0000313" key="3">
    <source>
        <dbReference type="Proteomes" id="UP000010305"/>
    </source>
</evidence>
<reference evidence="2 3" key="1">
    <citation type="journal article" date="2012" name="ISME J.">
        <title>Genomic insights to SAR86, an abundant and uncultivated marine bacterial lineage.</title>
        <authorList>
            <person name="Dupont C.L."/>
            <person name="Rusch D.B."/>
            <person name="Yooseph S."/>
            <person name="Lombardo M.J."/>
            <person name="Richter R.A."/>
            <person name="Valas R."/>
            <person name="Novotny M."/>
            <person name="Yee-Greenbaum J."/>
            <person name="Selengut J.D."/>
            <person name="Haft D.H."/>
            <person name="Halpern A.L."/>
            <person name="Lasken R.S."/>
            <person name="Nealson K."/>
            <person name="Friedman R."/>
            <person name="Venter J.C."/>
        </authorList>
    </citation>
    <scope>NUCLEOTIDE SEQUENCE [LARGE SCALE GENOMIC DNA]</scope>
</reference>
<dbReference type="STRING" id="1123866.NT01SARS_0043"/>
<proteinExistence type="inferred from homology"/>
<gene>
    <name evidence="2" type="primary">paaG</name>
    <name evidence="2" type="ORF">NT01SARS_0043</name>
</gene>
<dbReference type="Gene3D" id="1.10.12.10">
    <property type="entry name" value="Lyase 2-enoyl-coa Hydratase, Chain A, domain 2"/>
    <property type="match status" value="1"/>
</dbReference>
<evidence type="ECO:0000313" key="2">
    <source>
        <dbReference type="EMBL" id="EJP71574.1"/>
    </source>
</evidence>
<dbReference type="EMBL" id="JH611156">
    <property type="protein sequence ID" value="EJP71574.1"/>
    <property type="molecule type" value="Genomic_DNA"/>
</dbReference>
<dbReference type="PANTHER" id="PTHR43684">
    <property type="match status" value="1"/>
</dbReference>
<dbReference type="AlphaFoldDB" id="J4KRU7"/>
<dbReference type="PANTHER" id="PTHR43684:SF4">
    <property type="entry name" value="ENOYL-COA HYDRATASE_ISOMERASE FAMILY PROTEIN (AFU_ORTHOLOGUE AFUA_1G01890)"/>
    <property type="match status" value="1"/>
</dbReference>
<dbReference type="Pfam" id="PF00378">
    <property type="entry name" value="ECH_1"/>
    <property type="match status" value="1"/>
</dbReference>
<dbReference type="InterPro" id="IPR001753">
    <property type="entry name" value="Enoyl-CoA_hydra/iso"/>
</dbReference>
<dbReference type="NCBIfam" id="NF006109">
    <property type="entry name" value="PRK08260.1"/>
    <property type="match status" value="1"/>
</dbReference>